<comment type="similarity">
    <text evidence="6">Belongs to the AP2/ERF transcription factor family. ERF subfamily.</text>
</comment>
<feature type="domain" description="AP2/ERF" evidence="8">
    <location>
        <begin position="72"/>
        <end position="129"/>
    </location>
</feature>
<proteinExistence type="inferred from homology"/>
<sequence length="297" mass="33732">MCGGAIIADLIPRRDVQRVTASDIWPNSNNTFFHFNKLPSHRDSTPLKRPLPSSEASSWTDEKPKKRQRKNLYRGIRQRPWGKWAAEIRDPRKGIRVWLGTFNTAEEAARAYDREARKIRGKKAKVNFPNEDDEYSIQAPCNLQNAIPQFQPQFRADLYTVPENSGYGEFRYDLNQIGSQIPAAIEEQSGSGSENSYSPSERLDFGQNMNAVEFGVKEVEEKPEQKVAVVAAAEEENEVQKLSEELMAYENFMKFYQIPYLDGQSTVTNPAEEQVVGDLWSFDDDDGLHGSVSSSEL</sequence>
<feature type="region of interest" description="Disordered" evidence="7">
    <location>
        <begin position="36"/>
        <end position="70"/>
    </location>
</feature>
<dbReference type="PANTHER" id="PTHR31190:SF363">
    <property type="entry name" value="AP2_ERF DOMAIN-CONTAINING PROTEIN"/>
    <property type="match status" value="1"/>
</dbReference>
<evidence type="ECO:0000256" key="2">
    <source>
        <dbReference type="ARBA" id="ARBA00023015"/>
    </source>
</evidence>
<dbReference type="CDD" id="cd00018">
    <property type="entry name" value="AP2"/>
    <property type="match status" value="1"/>
</dbReference>
<evidence type="ECO:0000256" key="3">
    <source>
        <dbReference type="ARBA" id="ARBA00023125"/>
    </source>
</evidence>
<evidence type="ECO:0000256" key="7">
    <source>
        <dbReference type="SAM" id="MobiDB-lite"/>
    </source>
</evidence>
<dbReference type="Gene3D" id="3.30.730.10">
    <property type="entry name" value="AP2/ERF domain"/>
    <property type="match status" value="1"/>
</dbReference>
<keyword evidence="10" id="KW-1185">Reference proteome</keyword>
<dbReference type="InterPro" id="IPR044808">
    <property type="entry name" value="ERF_plant"/>
</dbReference>
<keyword evidence="2" id="KW-0805">Transcription regulation</keyword>
<dbReference type="InterPro" id="IPR016177">
    <property type="entry name" value="DNA-bd_dom_sf"/>
</dbReference>
<comment type="subcellular location">
    <subcellularLocation>
        <location evidence="1">Nucleus</location>
    </subcellularLocation>
</comment>
<keyword evidence="3" id="KW-0238">DNA-binding</keyword>
<accession>A0ABP0YP30</accession>
<dbReference type="PANTHER" id="PTHR31190">
    <property type="entry name" value="DNA-BINDING DOMAIN"/>
    <property type="match status" value="1"/>
</dbReference>
<dbReference type="EMBL" id="OZ021739">
    <property type="protein sequence ID" value="CAK9322274.1"/>
    <property type="molecule type" value="Genomic_DNA"/>
</dbReference>
<evidence type="ECO:0000256" key="5">
    <source>
        <dbReference type="ARBA" id="ARBA00023242"/>
    </source>
</evidence>
<evidence type="ECO:0000256" key="6">
    <source>
        <dbReference type="ARBA" id="ARBA00024343"/>
    </source>
</evidence>
<keyword evidence="5" id="KW-0539">Nucleus</keyword>
<dbReference type="Proteomes" id="UP001642487">
    <property type="component" value="Chromosome 5"/>
</dbReference>
<dbReference type="InterPro" id="IPR001471">
    <property type="entry name" value="AP2/ERF_dom"/>
</dbReference>
<dbReference type="SUPFAM" id="SSF54171">
    <property type="entry name" value="DNA-binding domain"/>
    <property type="match status" value="1"/>
</dbReference>
<evidence type="ECO:0000256" key="1">
    <source>
        <dbReference type="ARBA" id="ARBA00004123"/>
    </source>
</evidence>
<evidence type="ECO:0000259" key="8">
    <source>
        <dbReference type="PROSITE" id="PS51032"/>
    </source>
</evidence>
<evidence type="ECO:0000313" key="9">
    <source>
        <dbReference type="EMBL" id="CAK9322274.1"/>
    </source>
</evidence>
<protein>
    <recommendedName>
        <fullName evidence="8">AP2/ERF domain-containing protein</fullName>
    </recommendedName>
</protein>
<dbReference type="Pfam" id="PF00847">
    <property type="entry name" value="AP2"/>
    <property type="match status" value="1"/>
</dbReference>
<keyword evidence="4" id="KW-0804">Transcription</keyword>
<dbReference type="PROSITE" id="PS51032">
    <property type="entry name" value="AP2_ERF"/>
    <property type="match status" value="1"/>
</dbReference>
<dbReference type="PRINTS" id="PR00367">
    <property type="entry name" value="ETHRSPELEMNT"/>
</dbReference>
<name>A0ABP0YP30_9ROSI</name>
<dbReference type="InterPro" id="IPR036955">
    <property type="entry name" value="AP2/ERF_dom_sf"/>
</dbReference>
<evidence type="ECO:0000256" key="4">
    <source>
        <dbReference type="ARBA" id="ARBA00023163"/>
    </source>
</evidence>
<dbReference type="SMART" id="SM00380">
    <property type="entry name" value="AP2"/>
    <property type="match status" value="1"/>
</dbReference>
<reference evidence="9 10" key="1">
    <citation type="submission" date="2024-03" db="EMBL/GenBank/DDBJ databases">
        <authorList>
            <person name="Gkanogiannis A."/>
            <person name="Becerra Lopez-Lavalle L."/>
        </authorList>
    </citation>
    <scope>NUCLEOTIDE SEQUENCE [LARGE SCALE GENOMIC DNA]</scope>
</reference>
<gene>
    <name evidence="9" type="ORF">CITCOLO1_LOCUS14412</name>
</gene>
<organism evidence="9 10">
    <name type="scientific">Citrullus colocynthis</name>
    <name type="common">colocynth</name>
    <dbReference type="NCBI Taxonomy" id="252529"/>
    <lineage>
        <taxon>Eukaryota</taxon>
        <taxon>Viridiplantae</taxon>
        <taxon>Streptophyta</taxon>
        <taxon>Embryophyta</taxon>
        <taxon>Tracheophyta</taxon>
        <taxon>Spermatophyta</taxon>
        <taxon>Magnoliopsida</taxon>
        <taxon>eudicotyledons</taxon>
        <taxon>Gunneridae</taxon>
        <taxon>Pentapetalae</taxon>
        <taxon>rosids</taxon>
        <taxon>fabids</taxon>
        <taxon>Cucurbitales</taxon>
        <taxon>Cucurbitaceae</taxon>
        <taxon>Benincaseae</taxon>
        <taxon>Citrullus</taxon>
    </lineage>
</organism>
<evidence type="ECO:0000313" key="10">
    <source>
        <dbReference type="Proteomes" id="UP001642487"/>
    </source>
</evidence>